<keyword evidence="4" id="KW-1185">Reference proteome</keyword>
<dbReference type="InterPro" id="IPR001810">
    <property type="entry name" value="F-box_dom"/>
</dbReference>
<sequence length="682" mass="78238">MSVNSTKYPGDDALPFSAVGSFDVCNSGRTFPPRDLRILNYTTLDTWKTLRLPKTREHQDLSMFPSMHLDILLQVLSHLHPLDLLHLSRTSREFRDLLHSPPGELIWRKAFGGDPALPAPPKYARVPRPGYSSEDIRKKAFDGDPRLPIPPKSIPSARLILFRITTSEVAFVPGVYANGGDTALGSCSPKFHPEEGEAILKMYEDHKAQDDPVAFSKFLKSQRAAAKDIKSAAFNCAFWARHRVLDVVERRNRDCWRKILKSVEKRLLREGWAAVDIQAAAWNYEKEAEVRHLHTIRTLTHRLWKRLRPYIVWHVARERAPRLRKERGQLCYRRKNCIQHAALNTLSELVPGHDNIFYPPPHELTELPPLVELVRDPSQDELSPDDPRVIAFLTSSEARAFMDGWLARTQAHLVSLLPTTTATSENHDQSVDRHPNHLELINRATSVFRFPCISHGGLGVGWEFARGHMHVFGDEVWRYRKSVEFSEQGRATAQSLVDLLGMHNEVSAAEMDGKGARFVCGRCPIPSHGRQALQWRECIQHDVEEHKTPSWFLVSPLATADLLRREEEDTPARRSMAPTWPHAAPCERRRSSPPQWKFKLDLELHRDPWLKPLPPMRARILEAGKRPAIFRCTHCAVEEPDIVKLFNQRSIWVHVVDKHAYVGRRPDERDWTKVELLMPRLA</sequence>
<dbReference type="EMBL" id="JARKIF010000058">
    <property type="protein sequence ID" value="KAJ7606406.1"/>
    <property type="molecule type" value="Genomic_DNA"/>
</dbReference>
<reference evidence="3" key="1">
    <citation type="submission" date="2023-03" db="EMBL/GenBank/DDBJ databases">
        <title>Massive genome expansion in bonnet fungi (Mycena s.s.) driven by repeated elements and novel gene families across ecological guilds.</title>
        <authorList>
            <consortium name="Lawrence Berkeley National Laboratory"/>
            <person name="Harder C.B."/>
            <person name="Miyauchi S."/>
            <person name="Viragh M."/>
            <person name="Kuo A."/>
            <person name="Thoen E."/>
            <person name="Andreopoulos B."/>
            <person name="Lu D."/>
            <person name="Skrede I."/>
            <person name="Drula E."/>
            <person name="Henrissat B."/>
            <person name="Morin E."/>
            <person name="Kohler A."/>
            <person name="Barry K."/>
            <person name="LaButti K."/>
            <person name="Morin E."/>
            <person name="Salamov A."/>
            <person name="Lipzen A."/>
            <person name="Mereny Z."/>
            <person name="Hegedus B."/>
            <person name="Baldrian P."/>
            <person name="Stursova M."/>
            <person name="Weitz H."/>
            <person name="Taylor A."/>
            <person name="Grigoriev I.V."/>
            <person name="Nagy L.G."/>
            <person name="Martin F."/>
            <person name="Kauserud H."/>
        </authorList>
    </citation>
    <scope>NUCLEOTIDE SEQUENCE</scope>
    <source>
        <strain evidence="3">9284</strain>
    </source>
</reference>
<dbReference type="Proteomes" id="UP001221142">
    <property type="component" value="Unassembled WGS sequence"/>
</dbReference>
<evidence type="ECO:0000313" key="3">
    <source>
        <dbReference type="EMBL" id="KAJ7606406.1"/>
    </source>
</evidence>
<proteinExistence type="predicted"/>
<dbReference type="InterPro" id="IPR036047">
    <property type="entry name" value="F-box-like_dom_sf"/>
</dbReference>
<accession>A0AAD7F9G0</accession>
<dbReference type="Pfam" id="PF00646">
    <property type="entry name" value="F-box"/>
    <property type="match status" value="1"/>
</dbReference>
<name>A0AAD7F9G0_9AGAR</name>
<evidence type="ECO:0000313" key="4">
    <source>
        <dbReference type="Proteomes" id="UP001221142"/>
    </source>
</evidence>
<dbReference type="Gene3D" id="1.20.1280.50">
    <property type="match status" value="1"/>
</dbReference>
<feature type="region of interest" description="Disordered" evidence="1">
    <location>
        <begin position="569"/>
        <end position="588"/>
    </location>
</feature>
<dbReference type="PROSITE" id="PS50181">
    <property type="entry name" value="FBOX"/>
    <property type="match status" value="1"/>
</dbReference>
<feature type="domain" description="F-box" evidence="2">
    <location>
        <begin position="61"/>
        <end position="110"/>
    </location>
</feature>
<protein>
    <recommendedName>
        <fullName evidence="2">F-box domain-containing protein</fullName>
    </recommendedName>
</protein>
<dbReference type="AlphaFoldDB" id="A0AAD7F9G0"/>
<evidence type="ECO:0000259" key="2">
    <source>
        <dbReference type="PROSITE" id="PS50181"/>
    </source>
</evidence>
<dbReference type="SUPFAM" id="SSF81383">
    <property type="entry name" value="F-box domain"/>
    <property type="match status" value="1"/>
</dbReference>
<gene>
    <name evidence="3" type="ORF">FB45DRAFT_1011868</name>
</gene>
<comment type="caution">
    <text evidence="3">The sequence shown here is derived from an EMBL/GenBank/DDBJ whole genome shotgun (WGS) entry which is preliminary data.</text>
</comment>
<evidence type="ECO:0000256" key="1">
    <source>
        <dbReference type="SAM" id="MobiDB-lite"/>
    </source>
</evidence>
<dbReference type="SMART" id="SM00256">
    <property type="entry name" value="FBOX"/>
    <property type="match status" value="1"/>
</dbReference>
<organism evidence="3 4">
    <name type="scientific">Roridomyces roridus</name>
    <dbReference type="NCBI Taxonomy" id="1738132"/>
    <lineage>
        <taxon>Eukaryota</taxon>
        <taxon>Fungi</taxon>
        <taxon>Dikarya</taxon>
        <taxon>Basidiomycota</taxon>
        <taxon>Agaricomycotina</taxon>
        <taxon>Agaricomycetes</taxon>
        <taxon>Agaricomycetidae</taxon>
        <taxon>Agaricales</taxon>
        <taxon>Marasmiineae</taxon>
        <taxon>Mycenaceae</taxon>
        <taxon>Roridomyces</taxon>
    </lineage>
</organism>